<dbReference type="OrthoDB" id="5986190at2759"/>
<dbReference type="PANTHER" id="PTHR19860">
    <property type="entry name" value="DDB1- AND CUL4-ASSOCIATED FACTOR 12-RELATED"/>
    <property type="match status" value="1"/>
</dbReference>
<gene>
    <name evidence="5" type="ORF">SPRG_00050</name>
</gene>
<feature type="coiled-coil region" evidence="2">
    <location>
        <begin position="1048"/>
        <end position="1099"/>
    </location>
</feature>
<dbReference type="GeneID" id="24122711"/>
<feature type="region of interest" description="Disordered" evidence="3">
    <location>
        <begin position="1431"/>
        <end position="1570"/>
    </location>
</feature>
<keyword evidence="1" id="KW-0677">Repeat</keyword>
<protein>
    <recommendedName>
        <fullName evidence="4">Orc1-like AAA ATPase domain-containing protein</fullName>
    </recommendedName>
</protein>
<evidence type="ECO:0000259" key="4">
    <source>
        <dbReference type="Pfam" id="PF13191"/>
    </source>
</evidence>
<reference evidence="5 6" key="1">
    <citation type="journal article" date="2013" name="PLoS Genet.">
        <title>Distinctive expansion of potential virulence genes in the genome of the oomycete fish pathogen Saprolegnia parasitica.</title>
        <authorList>
            <person name="Jiang R.H."/>
            <person name="de Bruijn I."/>
            <person name="Haas B.J."/>
            <person name="Belmonte R."/>
            <person name="Lobach L."/>
            <person name="Christie J."/>
            <person name="van den Ackerveken G."/>
            <person name="Bottin A."/>
            <person name="Bulone V."/>
            <person name="Diaz-Moreno S.M."/>
            <person name="Dumas B."/>
            <person name="Fan L."/>
            <person name="Gaulin E."/>
            <person name="Govers F."/>
            <person name="Grenville-Briggs L.J."/>
            <person name="Horner N.R."/>
            <person name="Levin J.Z."/>
            <person name="Mammella M."/>
            <person name="Meijer H.J."/>
            <person name="Morris P."/>
            <person name="Nusbaum C."/>
            <person name="Oome S."/>
            <person name="Phillips A.J."/>
            <person name="van Rooyen D."/>
            <person name="Rzeszutek E."/>
            <person name="Saraiva M."/>
            <person name="Secombes C.J."/>
            <person name="Seidl M.F."/>
            <person name="Snel B."/>
            <person name="Stassen J.H."/>
            <person name="Sykes S."/>
            <person name="Tripathy S."/>
            <person name="van den Berg H."/>
            <person name="Vega-Arreguin J.C."/>
            <person name="Wawra S."/>
            <person name="Young S.K."/>
            <person name="Zeng Q."/>
            <person name="Dieguez-Uribeondo J."/>
            <person name="Russ C."/>
            <person name="Tyler B.M."/>
            <person name="van West P."/>
        </authorList>
    </citation>
    <scope>NUCLEOTIDE SEQUENCE [LARGE SCALE GENOMIC DNA]</scope>
    <source>
        <strain evidence="5 6">CBS 223.65</strain>
    </source>
</reference>
<organism evidence="5 6">
    <name type="scientific">Saprolegnia parasitica (strain CBS 223.65)</name>
    <dbReference type="NCBI Taxonomy" id="695850"/>
    <lineage>
        <taxon>Eukaryota</taxon>
        <taxon>Sar</taxon>
        <taxon>Stramenopiles</taxon>
        <taxon>Oomycota</taxon>
        <taxon>Saprolegniomycetes</taxon>
        <taxon>Saprolegniales</taxon>
        <taxon>Saprolegniaceae</taxon>
        <taxon>Saprolegnia</taxon>
    </lineage>
</organism>
<dbReference type="SUPFAM" id="SSF52540">
    <property type="entry name" value="P-loop containing nucleoside triphosphate hydrolases"/>
    <property type="match status" value="1"/>
</dbReference>
<name>A0A067CX09_SAPPC</name>
<dbReference type="InterPro" id="IPR027417">
    <property type="entry name" value="P-loop_NTPase"/>
</dbReference>
<evidence type="ECO:0000256" key="3">
    <source>
        <dbReference type="SAM" id="MobiDB-lite"/>
    </source>
</evidence>
<proteinExistence type="predicted"/>
<dbReference type="Proteomes" id="UP000030745">
    <property type="component" value="Unassembled WGS sequence"/>
</dbReference>
<dbReference type="OMA" id="CDMAKHA"/>
<keyword evidence="6" id="KW-1185">Reference proteome</keyword>
<evidence type="ECO:0000313" key="6">
    <source>
        <dbReference type="Proteomes" id="UP000030745"/>
    </source>
</evidence>
<dbReference type="Pfam" id="PF13191">
    <property type="entry name" value="AAA_16"/>
    <property type="match status" value="1"/>
</dbReference>
<dbReference type="STRING" id="695850.A0A067CX09"/>
<feature type="compositionally biased region" description="Basic and acidic residues" evidence="3">
    <location>
        <begin position="1560"/>
        <end position="1570"/>
    </location>
</feature>
<feature type="compositionally biased region" description="Low complexity" evidence="3">
    <location>
        <begin position="467"/>
        <end position="476"/>
    </location>
</feature>
<feature type="region of interest" description="Disordered" evidence="3">
    <location>
        <begin position="451"/>
        <end position="482"/>
    </location>
</feature>
<feature type="region of interest" description="Disordered" evidence="3">
    <location>
        <begin position="365"/>
        <end position="407"/>
    </location>
</feature>
<dbReference type="EMBL" id="KK583189">
    <property type="protein sequence ID" value="KDO35204.1"/>
    <property type="molecule type" value="Genomic_DNA"/>
</dbReference>
<dbReference type="InterPro" id="IPR051191">
    <property type="entry name" value="DCAF12"/>
</dbReference>
<feature type="coiled-coil region" evidence="2">
    <location>
        <begin position="1286"/>
        <end position="1313"/>
    </location>
</feature>
<dbReference type="KEGG" id="spar:SPRG_00050"/>
<feature type="compositionally biased region" description="Low complexity" evidence="3">
    <location>
        <begin position="861"/>
        <end position="885"/>
    </location>
</feature>
<accession>A0A067CX09</accession>
<dbReference type="VEuPathDB" id="FungiDB:SPRG_00050"/>
<evidence type="ECO:0000256" key="2">
    <source>
        <dbReference type="SAM" id="Coils"/>
    </source>
</evidence>
<sequence length="1570" mass="176455">MKRQLTRKGSALNPAVAAPVVRIHEIDSISEYESEFHHAFMKSRLETDEFLYADKRNLLRELDEFCDVDGMHLPKGPLIVFGAPGSGKSAYLANWVHRRKKKFQNWNNGLPEFIFYHAVACTRQGAFVSKLLERILTELKEYFELPKEVPTLEERLSWQFPRYLDAASRKGRIILIVDGVHRLRTSDGDSILKWLPLSFPSNVRLVLAATSVPSGSTPEVNGPDLPTMERIKIEAVRRNWHSVHLSPLSDDEKRLIVAKFLQRQSLYSPTPGLQLFELQVKAIVSVGRTTNPKFLRVLLVALAWAAKQGYNIHVVFKEWISAMSNGNLYESVLRAMEVGHVPNHDDTADAMQFLGEHALDTTFFPAPPASPTKYSTAHAASEHHQAPGPGNSDSDDDETSTPRHFEENVRDVRLIFKELADDIADNDDDDDDDDRTLDAPREILTSVLSTVSCQPSTDGDELRDATPKPATPAKTPLASQRSMRVAPRLAPVYPVYVTGGREVLGLRGLLGKALCVLYVARHGLLVNELKSLVNAMAIAEKEHIHGLPDENEEALNRDLDSLLKESFPKLLPPKLAFQESTWSTLLSALRTLGFLFLQDIVLFPLCADSLRDLVYWRYIGSPKAEMAYHNWLVRFFICHPPTFRRVEELPWHLTFCKRWHALKEVLVNLPMFQLLFTANYKTELFSYWKTLSEGSAVGGSVAPSSDVEGGDDPRKQRPITFDVVREYNKSLDDWYHCARPSTKQLLPVLQTMTRFLFEYSVFSQMELPTFNHPIVDLKELTSNGFHFVQQLPHVLVQQSLEPNPFYLYHRWIWIQYPWLALGYEIDEADNKTSPGAIQASISIDPNHMADEPIELSPPLGTSSPASLVPTSSLAPSASAATLAPTNPVKRTSSMPNINRHPRRPSAVSISPFKLKAIANASLPTIPVSSAPATLDIIGPNSPTHLLMKRKTSVMGYKNAPTASFTVQLENTILEESGLGSSLGRSLSQRSPAATNAVRDVDFFADQMVGEGFGLQAHVQDYPKTEYDVKKSCNQQVLLKLQQCHNYLKREAATKNARLEKLRQTIRDRKHKHSASLTYIHEAEEALREMTRRMDQVDATMKVVAKQEKTYVKLLKSCDMYPASDHHHLTKAKKEAKLLQMSLRDLDKEFEALKFQHHHVSTNELPRLQVECAKNRRLHEAVLDRLEKTRDRMELDQAKIDDLYQTRLGIIEKVKAHALQIKSAETIELEKKLHVQVTAETTAYNKASIAKVALNQCQSMCRRIIAATGLSDMSAIHDKFNNREALNRSLDEQAQLYEARLKQIKMSQSELEAQVKGLEHIHKECADPRVLEDDAREAESSLLRVQRTYSSQLHALNEIISGLANIARLAGITRVAAPKQGLVPARDLWPPYQDKDTRAATLSQFESIPPEALCDIIRVCEERMMAIVDKNEHGRGDPDILYGSKGSLATDLNRKPSLTPRSSTSSQKKRKPDLRLLKSMSKRSPDIDDTAGDEADECESPRPLTQSSQDVHSPRAHLSIDRDDESGPGSVVTRETIKNTSKHKLAAKRKETMGKSSATLLHHEDTGSSLG</sequence>
<dbReference type="RefSeq" id="XP_012193556.1">
    <property type="nucleotide sequence ID" value="XM_012338166.1"/>
</dbReference>
<feature type="domain" description="Orc1-like AAA ATPase" evidence="4">
    <location>
        <begin position="59"/>
        <end position="195"/>
    </location>
</feature>
<evidence type="ECO:0000256" key="1">
    <source>
        <dbReference type="ARBA" id="ARBA00022737"/>
    </source>
</evidence>
<dbReference type="PANTHER" id="PTHR19860:SF40">
    <property type="entry name" value="WD40 REPEAT-CONTAINING PROTEIN"/>
    <property type="match status" value="1"/>
</dbReference>
<keyword evidence="2" id="KW-0175">Coiled coil</keyword>
<dbReference type="Gene3D" id="3.40.50.300">
    <property type="entry name" value="P-loop containing nucleotide triphosphate hydrolases"/>
    <property type="match status" value="1"/>
</dbReference>
<feature type="compositionally biased region" description="Acidic residues" evidence="3">
    <location>
        <begin position="1486"/>
        <end position="1497"/>
    </location>
</feature>
<evidence type="ECO:0000313" key="5">
    <source>
        <dbReference type="EMBL" id="KDO35204.1"/>
    </source>
</evidence>
<feature type="region of interest" description="Disordered" evidence="3">
    <location>
        <begin position="850"/>
        <end position="905"/>
    </location>
</feature>
<dbReference type="InterPro" id="IPR041664">
    <property type="entry name" value="AAA_16"/>
</dbReference>